<name>A0A1M5IC55_9ACTN</name>
<comment type="similarity">
    <text evidence="1">Belongs to the CdaR family.</text>
</comment>
<dbReference type="Gene3D" id="1.10.10.2840">
    <property type="entry name" value="PucR C-terminal helix-turn-helix domain"/>
    <property type="match status" value="1"/>
</dbReference>
<dbReference type="AlphaFoldDB" id="A0A1M5IC55"/>
<dbReference type="Proteomes" id="UP000184471">
    <property type="component" value="Unassembled WGS sequence"/>
</dbReference>
<dbReference type="InterPro" id="IPR042070">
    <property type="entry name" value="PucR_C-HTH_sf"/>
</dbReference>
<dbReference type="Pfam" id="PF13556">
    <property type="entry name" value="HTH_30"/>
    <property type="match status" value="1"/>
</dbReference>
<protein>
    <submittedName>
        <fullName evidence="4">DNA-binding transcriptional regulator, PucR family</fullName>
    </submittedName>
</protein>
<proteinExistence type="inferred from homology"/>
<organism evidence="4 5">
    <name type="scientific">Geodermatophilus nigrescens</name>
    <dbReference type="NCBI Taxonomy" id="1070870"/>
    <lineage>
        <taxon>Bacteria</taxon>
        <taxon>Bacillati</taxon>
        <taxon>Actinomycetota</taxon>
        <taxon>Actinomycetes</taxon>
        <taxon>Geodermatophilales</taxon>
        <taxon>Geodermatophilaceae</taxon>
        <taxon>Geodermatophilus</taxon>
    </lineage>
</organism>
<feature type="domain" description="CdaR GGDEF-like" evidence="3">
    <location>
        <begin position="202"/>
        <end position="312"/>
    </location>
</feature>
<dbReference type="InterPro" id="IPR041522">
    <property type="entry name" value="CdaR_GGDEF"/>
</dbReference>
<dbReference type="EMBL" id="FQVX01000002">
    <property type="protein sequence ID" value="SHG25852.1"/>
    <property type="molecule type" value="Genomic_DNA"/>
</dbReference>
<evidence type="ECO:0000313" key="5">
    <source>
        <dbReference type="Proteomes" id="UP000184471"/>
    </source>
</evidence>
<gene>
    <name evidence="4" type="ORF">SAMN05444351_2007</name>
</gene>
<dbReference type="PANTHER" id="PTHR33744">
    <property type="entry name" value="CARBOHYDRATE DIACID REGULATOR"/>
    <property type="match status" value="1"/>
</dbReference>
<feature type="domain" description="PucR C-terminal helix-turn-helix" evidence="2">
    <location>
        <begin position="360"/>
        <end position="413"/>
    </location>
</feature>
<dbReference type="InterPro" id="IPR051448">
    <property type="entry name" value="CdaR-like_regulators"/>
</dbReference>
<evidence type="ECO:0000259" key="2">
    <source>
        <dbReference type="Pfam" id="PF13556"/>
    </source>
</evidence>
<dbReference type="InterPro" id="IPR025736">
    <property type="entry name" value="PucR_C-HTH_dom"/>
</dbReference>
<reference evidence="4 5" key="1">
    <citation type="submission" date="2016-11" db="EMBL/GenBank/DDBJ databases">
        <authorList>
            <person name="Jaros S."/>
            <person name="Januszkiewicz K."/>
            <person name="Wedrychowicz H."/>
        </authorList>
    </citation>
    <scope>NUCLEOTIDE SEQUENCE [LARGE SCALE GENOMIC DNA]</scope>
    <source>
        <strain evidence="4 5">DSM 45408</strain>
    </source>
</reference>
<dbReference type="STRING" id="1070870.SAMN05444351_2007"/>
<dbReference type="PANTHER" id="PTHR33744:SF1">
    <property type="entry name" value="DNA-BINDING TRANSCRIPTIONAL ACTIVATOR ADER"/>
    <property type="match status" value="1"/>
</dbReference>
<evidence type="ECO:0000313" key="4">
    <source>
        <dbReference type="EMBL" id="SHG25852.1"/>
    </source>
</evidence>
<dbReference type="GO" id="GO:0003677">
    <property type="term" value="F:DNA binding"/>
    <property type="evidence" value="ECO:0007669"/>
    <property type="project" value="UniProtKB-KW"/>
</dbReference>
<sequence>MHPVMGRVVHDAPVSDDWPRVSERTRELFRRGAEAALDPRAEWIEELHAAALGSDRMRPVAEDPVLAEATRRANLANLLHWAAANVQHPGRRVPANLGPEVLEASRDLVRRGLDQSGLDAYRTAQGVAWRRWMEICFQLTADPAELRELLDVSALSITAFIDDTVAAVSERMVAERAELTRGGHAERRATVALLLEGAPIARARAEAQLGYGLTGPHTAAVVWSGSGTAGPEDLEAAAEALTRAAGAPRRLTVVASAAALWVWLPVGTAPRVADLTASLAGTPGVRVAVGRPGRDVEGFRRSHLDAATTQRMLARLTSPQQTARYEDVQLVALLTAEPAAVDEFLADTLGGLLTADAEVRRTVHTYVQELGNASRTAERLWTHRNTVLRRLARAEELLPRPLADNVLGVAAALEVLRWRGPGG</sequence>
<dbReference type="Pfam" id="PF17853">
    <property type="entry name" value="GGDEF_2"/>
    <property type="match status" value="1"/>
</dbReference>
<evidence type="ECO:0000259" key="3">
    <source>
        <dbReference type="Pfam" id="PF17853"/>
    </source>
</evidence>
<keyword evidence="4" id="KW-0238">DNA-binding</keyword>
<accession>A0A1M5IC55</accession>
<keyword evidence="5" id="KW-1185">Reference proteome</keyword>
<evidence type="ECO:0000256" key="1">
    <source>
        <dbReference type="ARBA" id="ARBA00006754"/>
    </source>
</evidence>